<keyword evidence="3 9" id="KW-0217">Developmental protein</keyword>
<dbReference type="PANTHER" id="PTHR12027">
    <property type="entry name" value="WNT RELATED"/>
    <property type="match status" value="1"/>
</dbReference>
<dbReference type="EMBL" id="EU296633">
    <property type="protein sequence ID" value="ABY85210.1"/>
    <property type="molecule type" value="mRNA"/>
</dbReference>
<keyword evidence="5" id="KW-0272">Extracellular matrix</keyword>
<dbReference type="GO" id="GO:0005109">
    <property type="term" value="F:frizzled binding"/>
    <property type="evidence" value="ECO:0007669"/>
    <property type="project" value="TreeGrafter"/>
</dbReference>
<dbReference type="Pfam" id="PF00110">
    <property type="entry name" value="wnt"/>
    <property type="match status" value="1"/>
</dbReference>
<dbReference type="SMART" id="SM00097">
    <property type="entry name" value="WNT1"/>
    <property type="match status" value="1"/>
</dbReference>
<dbReference type="InterPro" id="IPR005817">
    <property type="entry name" value="Wnt"/>
</dbReference>
<keyword evidence="11" id="KW-0812">Transmembrane</keyword>
<feature type="region of interest" description="Disordered" evidence="10">
    <location>
        <begin position="193"/>
        <end position="214"/>
    </location>
</feature>
<keyword evidence="11" id="KW-0472">Membrane</keyword>
<dbReference type="PROSITE" id="PS00246">
    <property type="entry name" value="WNT1"/>
    <property type="match status" value="1"/>
</dbReference>
<dbReference type="AlphaFoldDB" id="B0LMF9"/>
<dbReference type="Gene3D" id="3.30.2460.20">
    <property type="match status" value="1"/>
</dbReference>
<dbReference type="OrthoDB" id="5945655at2759"/>
<proteinExistence type="evidence at transcript level"/>
<organism evidence="12">
    <name type="scientific">Schmidtea mediterranea</name>
    <name type="common">Freshwater planarian flatworm</name>
    <dbReference type="NCBI Taxonomy" id="79327"/>
    <lineage>
        <taxon>Eukaryota</taxon>
        <taxon>Metazoa</taxon>
        <taxon>Spiralia</taxon>
        <taxon>Lophotrochozoa</taxon>
        <taxon>Platyhelminthes</taxon>
        <taxon>Rhabditophora</taxon>
        <taxon>Seriata</taxon>
        <taxon>Tricladida</taxon>
        <taxon>Continenticola</taxon>
        <taxon>Geoplanoidea</taxon>
        <taxon>Dugesiidae</taxon>
        <taxon>Schmidtea</taxon>
    </lineage>
</organism>
<evidence type="ECO:0000256" key="8">
    <source>
        <dbReference type="ARBA" id="ARBA00023288"/>
    </source>
</evidence>
<gene>
    <name evidence="12" type="primary">wnt11-1</name>
</gene>
<dbReference type="PANTHER" id="PTHR12027:SF102">
    <property type="entry name" value="PROTEIN WNT"/>
    <property type="match status" value="1"/>
</dbReference>
<sequence>MRIFPDLIGNLLMFVILINYNSGIKWLGLAKLNRSHKQELDGFTRSECEYARKIQVLRKRHFRFCLHHKHRFAMHAVLMASKATVYYCMKTFADRRWNCKSVEKLPKLPPDLKLGTQEQAVVHAFSSAALVFEISRRCSQNKLRHCSCGKDESDANVGSNNQNYTYYYSNCLDNIDIGIESTRNFLGFHQMGMKSKDSDSKSENKKPNKQNKSQIIKRLNGHNYEVGIMIMMNSWKSKCKCHGVSGSCINKICFRQLRRLDDEELLKMIKDYYLRAKHVTMEDDNKLYPTHFITTGLQKEPLKTTDLAFIEHSSDYCEPDPSAGSIGTQGRQCETVNVTLSKTNHCSNMCCGRGYREVMEKETVQCRCELVDVYIVKCKQCIQINIRKFCL</sequence>
<evidence type="ECO:0000256" key="1">
    <source>
        <dbReference type="ARBA" id="ARBA00004498"/>
    </source>
</evidence>
<keyword evidence="6 9" id="KW-0879">Wnt signaling pathway</keyword>
<evidence type="ECO:0000256" key="11">
    <source>
        <dbReference type="SAM" id="Phobius"/>
    </source>
</evidence>
<comment type="similarity">
    <text evidence="2 9">Belongs to the Wnt family.</text>
</comment>
<evidence type="ECO:0000256" key="6">
    <source>
        <dbReference type="ARBA" id="ARBA00022687"/>
    </source>
</evidence>
<comment type="subcellular location">
    <subcellularLocation>
        <location evidence="1 9">Secreted</location>
        <location evidence="1 9">Extracellular space</location>
        <location evidence="1 9">Extracellular matrix</location>
    </subcellularLocation>
</comment>
<dbReference type="GO" id="GO:0060070">
    <property type="term" value="P:canonical Wnt signaling pathway"/>
    <property type="evidence" value="ECO:0007669"/>
    <property type="project" value="TreeGrafter"/>
</dbReference>
<dbReference type="GO" id="GO:0045165">
    <property type="term" value="P:cell fate commitment"/>
    <property type="evidence" value="ECO:0007669"/>
    <property type="project" value="TreeGrafter"/>
</dbReference>
<reference evidence="12" key="1">
    <citation type="journal article" date="2008" name="Science">
        <title>Smed-betacatenin-1 is required for anteroposterior blastema polarity in planarian regeneration.</title>
        <authorList>
            <person name="Petersen C.P."/>
            <person name="Reddien P.W."/>
        </authorList>
    </citation>
    <scope>NUCLEOTIDE SEQUENCE</scope>
    <source>
        <strain evidence="12">CIW4</strain>
    </source>
</reference>
<evidence type="ECO:0000313" key="12">
    <source>
        <dbReference type="EMBL" id="ABY85210.1"/>
    </source>
</evidence>
<comment type="function">
    <text evidence="9">Ligand for members of the frizzled family of seven transmembrane receptors.</text>
</comment>
<accession>B0LMF9</accession>
<dbReference type="InterPro" id="IPR018161">
    <property type="entry name" value="Wnt_CS"/>
</dbReference>
<keyword evidence="8" id="KW-0449">Lipoprotein</keyword>
<keyword evidence="4" id="KW-0964">Secreted</keyword>
<dbReference type="GO" id="GO:0005615">
    <property type="term" value="C:extracellular space"/>
    <property type="evidence" value="ECO:0007669"/>
    <property type="project" value="TreeGrafter"/>
</dbReference>
<evidence type="ECO:0000256" key="5">
    <source>
        <dbReference type="ARBA" id="ARBA00022530"/>
    </source>
</evidence>
<evidence type="ECO:0000256" key="2">
    <source>
        <dbReference type="ARBA" id="ARBA00005683"/>
    </source>
</evidence>
<evidence type="ECO:0000256" key="4">
    <source>
        <dbReference type="ARBA" id="ARBA00022525"/>
    </source>
</evidence>
<dbReference type="GO" id="GO:0005125">
    <property type="term" value="F:cytokine activity"/>
    <property type="evidence" value="ECO:0007669"/>
    <property type="project" value="TreeGrafter"/>
</dbReference>
<evidence type="ECO:0000256" key="10">
    <source>
        <dbReference type="SAM" id="MobiDB-lite"/>
    </source>
</evidence>
<dbReference type="InterPro" id="IPR043158">
    <property type="entry name" value="Wnt_C"/>
</dbReference>
<keyword evidence="11" id="KW-1133">Transmembrane helix</keyword>
<feature type="compositionally biased region" description="Basic and acidic residues" evidence="10">
    <location>
        <begin position="194"/>
        <end position="206"/>
    </location>
</feature>
<evidence type="ECO:0000256" key="7">
    <source>
        <dbReference type="ARBA" id="ARBA00023157"/>
    </source>
</evidence>
<keyword evidence="7" id="KW-1015">Disulfide bond</keyword>
<feature type="transmembrane region" description="Helical" evidence="11">
    <location>
        <begin position="7"/>
        <end position="28"/>
    </location>
</feature>
<name>B0LMF9_SCHMD</name>
<protein>
    <recommendedName>
        <fullName evidence="9">Protein Wnt</fullName>
    </recommendedName>
</protein>
<evidence type="ECO:0000256" key="3">
    <source>
        <dbReference type="ARBA" id="ARBA00022473"/>
    </source>
</evidence>
<evidence type="ECO:0000256" key="9">
    <source>
        <dbReference type="RuleBase" id="RU003500"/>
    </source>
</evidence>
<dbReference type="GO" id="GO:0030182">
    <property type="term" value="P:neuron differentiation"/>
    <property type="evidence" value="ECO:0007669"/>
    <property type="project" value="TreeGrafter"/>
</dbReference>
<dbReference type="PRINTS" id="PR01349">
    <property type="entry name" value="WNTPROTEIN"/>
</dbReference>